<evidence type="ECO:0000313" key="6">
    <source>
        <dbReference type="EMBL" id="ETW08489.1"/>
    </source>
</evidence>
<dbReference type="Pfam" id="PF12972">
    <property type="entry name" value="NAGLU_C"/>
    <property type="match status" value="1"/>
</dbReference>
<dbReference type="InterPro" id="IPR007781">
    <property type="entry name" value="NAGLU"/>
</dbReference>
<name>A0A024UQD4_9STRA</name>
<dbReference type="EMBL" id="KI913953">
    <property type="protein sequence ID" value="ETW08489.1"/>
    <property type="molecule type" value="Genomic_DNA"/>
</dbReference>
<dbReference type="GO" id="GO:0016787">
    <property type="term" value="F:hydrolase activity"/>
    <property type="evidence" value="ECO:0007669"/>
    <property type="project" value="UniProtKB-KW"/>
</dbReference>
<dbReference type="Gene3D" id="3.20.20.80">
    <property type="entry name" value="Glycosidases"/>
    <property type="match status" value="1"/>
</dbReference>
<sequence length="810" mass="92212">MLRQTMWQMLGAMCTLSLVAHAMLDVPSHDAVAAVKGLVARRLGEKYLDQMSFEVIPAIDDGKDVLEIGNDGGKVQIRGSSGTALAYAVQWYLKQEVHTQTNWDDHVLQLPDTLPQPSSTVRVEKVSKYTYYQNVCTVSYSMWTWGWDKWEKHIDWMALNGQYSIHSVGAHASHWFSTGINMPLAFTGQEKVWQATYQKFNVSTVGLNKFFAGASFLAWGRMGNVRGSWVKGPLAQEFIDGQFELQVKILTRMRDFGMIPALPAFAGHIPEEITKLYPHAKTFRSPKWGNFPDAYTNVYMLDSSDPLYIEIGRTFIEEQTRLHGGFTSSLYQADTYNEMDPSRGDHEFLHQASKAVIDSMTKADPKAVWLIQAWTFNRGFWGHDQIQSYLSGVPNDKMILLDLYSETIPIWPRSANFFGKSWIYCLLHNFGGNTGLRGNLPQYAQEPIHARGQSNGTMVGIGLTMEGIFQNYIVYDLTLQMAWESKPVDLAKWLPAFVRNRYHIENTNAAQAWHMLLQSVYNVGDGGGVTKSIVAVRPGWDILHLTFQPTDIPYDPRLVVTAWSHLLAAADAVPHTDAFLHDVVDVTRQVLCDLFLANFKEIKRAFIGHNITTEEFADRTRCMLQLLWDLDVILGSHVDFLLGRWIDQARALAGNNTNVAEYLEYEARNQITRWGDSNGNYLSDYAAKDWAGLMSSYYYPRWRIWLTEVTAAYESHRDIHTKAVNDALEAFELGWQLETVSFPTTAHGDPVQIARRLQSRHADRLARVHVDVPLHRVQRHEPVFGQHFMLDQRRSKTHRDMDDCGLDCVA</sequence>
<gene>
    <name evidence="6" type="ORF">H310_01059</name>
</gene>
<dbReference type="OrthoDB" id="64736at2759"/>
<evidence type="ECO:0000259" key="3">
    <source>
        <dbReference type="Pfam" id="PF05089"/>
    </source>
</evidence>
<dbReference type="eggNOG" id="KOG2233">
    <property type="taxonomic scope" value="Eukaryota"/>
</dbReference>
<dbReference type="InterPro" id="IPR029018">
    <property type="entry name" value="Hex-like_dom2"/>
</dbReference>
<dbReference type="Gene3D" id="1.20.120.670">
    <property type="entry name" value="N-acetyl-b-d-glucoasminidase"/>
    <property type="match status" value="1"/>
</dbReference>
<dbReference type="InterPro" id="IPR024733">
    <property type="entry name" value="NAGLU_tim-barrel"/>
</dbReference>
<dbReference type="Gene3D" id="3.30.379.10">
    <property type="entry name" value="Chitobiase/beta-hexosaminidase domain 2-like"/>
    <property type="match status" value="1"/>
</dbReference>
<dbReference type="AlphaFoldDB" id="A0A024UQD4"/>
<reference evidence="6" key="1">
    <citation type="submission" date="2013-12" db="EMBL/GenBank/DDBJ databases">
        <title>The Genome Sequence of Aphanomyces invadans NJM9701.</title>
        <authorList>
            <consortium name="The Broad Institute Genomics Platform"/>
            <person name="Russ C."/>
            <person name="Tyler B."/>
            <person name="van West P."/>
            <person name="Dieguez-Uribeondo J."/>
            <person name="Young S.K."/>
            <person name="Zeng Q."/>
            <person name="Gargeya S."/>
            <person name="Fitzgerald M."/>
            <person name="Abouelleil A."/>
            <person name="Alvarado L."/>
            <person name="Chapman S.B."/>
            <person name="Gainer-Dewar J."/>
            <person name="Goldberg J."/>
            <person name="Griggs A."/>
            <person name="Gujja S."/>
            <person name="Hansen M."/>
            <person name="Howarth C."/>
            <person name="Imamovic A."/>
            <person name="Ireland A."/>
            <person name="Larimer J."/>
            <person name="McCowan C."/>
            <person name="Murphy C."/>
            <person name="Pearson M."/>
            <person name="Poon T.W."/>
            <person name="Priest M."/>
            <person name="Roberts A."/>
            <person name="Saif S."/>
            <person name="Shea T."/>
            <person name="Sykes S."/>
            <person name="Wortman J."/>
            <person name="Nusbaum C."/>
            <person name="Birren B."/>
        </authorList>
    </citation>
    <scope>NUCLEOTIDE SEQUENCE [LARGE SCALE GENOMIC DNA]</scope>
    <source>
        <strain evidence="6">NJM9701</strain>
    </source>
</reference>
<organism evidence="6">
    <name type="scientific">Aphanomyces invadans</name>
    <dbReference type="NCBI Taxonomy" id="157072"/>
    <lineage>
        <taxon>Eukaryota</taxon>
        <taxon>Sar</taxon>
        <taxon>Stramenopiles</taxon>
        <taxon>Oomycota</taxon>
        <taxon>Saprolegniomycetes</taxon>
        <taxon>Saprolegniales</taxon>
        <taxon>Verrucalvaceae</taxon>
        <taxon>Aphanomyces</taxon>
    </lineage>
</organism>
<feature type="domain" description="Alpha-N-acetylglucosaminidase C-terminal" evidence="5">
    <location>
        <begin position="493"/>
        <end position="758"/>
    </location>
</feature>
<accession>A0A024UQD4</accession>
<feature type="chain" id="PRO_5001538367" description="Alpha-N-acetylglucosaminidase" evidence="2">
    <location>
        <begin position="23"/>
        <end position="810"/>
    </location>
</feature>
<dbReference type="InterPro" id="IPR024732">
    <property type="entry name" value="NAGLU_C"/>
</dbReference>
<feature type="signal peptide" evidence="2">
    <location>
        <begin position="1"/>
        <end position="22"/>
    </location>
</feature>
<dbReference type="VEuPathDB" id="FungiDB:H310_01059"/>
<dbReference type="Pfam" id="PF12971">
    <property type="entry name" value="NAGLU_N"/>
    <property type="match status" value="1"/>
</dbReference>
<evidence type="ECO:0000256" key="2">
    <source>
        <dbReference type="SAM" id="SignalP"/>
    </source>
</evidence>
<proteinExistence type="predicted"/>
<dbReference type="STRING" id="157072.A0A024UQD4"/>
<dbReference type="Pfam" id="PF05089">
    <property type="entry name" value="NAGLU"/>
    <property type="match status" value="1"/>
</dbReference>
<evidence type="ECO:0000259" key="4">
    <source>
        <dbReference type="Pfam" id="PF12971"/>
    </source>
</evidence>
<dbReference type="InterPro" id="IPR024240">
    <property type="entry name" value="NAGLU_N"/>
</dbReference>
<evidence type="ECO:0000259" key="5">
    <source>
        <dbReference type="Pfam" id="PF12972"/>
    </source>
</evidence>
<evidence type="ECO:0008006" key="7">
    <source>
        <dbReference type="Google" id="ProtNLM"/>
    </source>
</evidence>
<keyword evidence="1" id="KW-0378">Hydrolase</keyword>
<feature type="domain" description="Alpha-N-acetylglucosaminidase N-terminal" evidence="4">
    <location>
        <begin position="33"/>
        <end position="115"/>
    </location>
</feature>
<feature type="domain" description="Alpha-N-acetylglucosaminidase tim-barrel" evidence="3">
    <location>
        <begin position="131"/>
        <end position="484"/>
    </location>
</feature>
<protein>
    <recommendedName>
        <fullName evidence="7">Alpha-N-acetylglucosaminidase</fullName>
    </recommendedName>
</protein>
<keyword evidence="2" id="KW-0732">Signal</keyword>
<dbReference type="GeneID" id="20078109"/>
<evidence type="ECO:0000256" key="1">
    <source>
        <dbReference type="ARBA" id="ARBA00022801"/>
    </source>
</evidence>
<dbReference type="RefSeq" id="XP_008862294.1">
    <property type="nucleotide sequence ID" value="XM_008864072.1"/>
</dbReference>
<dbReference type="PANTHER" id="PTHR12872">
    <property type="entry name" value="ALPHA-N-ACETYLGLUCOSAMINIDASE"/>
    <property type="match status" value="1"/>
</dbReference>
<dbReference type="PANTHER" id="PTHR12872:SF1">
    <property type="entry name" value="ALPHA-N-ACETYLGLUCOSAMINIDASE"/>
    <property type="match status" value="1"/>
</dbReference>